<name>A0A164NX64_BACCE</name>
<protein>
    <submittedName>
        <fullName evidence="1">Uncharacterized protein</fullName>
    </submittedName>
</protein>
<dbReference type="Proteomes" id="UP000076482">
    <property type="component" value="Unassembled WGS sequence"/>
</dbReference>
<organism evidence="1 2">
    <name type="scientific">Bacillus cereus</name>
    <dbReference type="NCBI Taxonomy" id="1396"/>
    <lineage>
        <taxon>Bacteria</taxon>
        <taxon>Bacillati</taxon>
        <taxon>Bacillota</taxon>
        <taxon>Bacilli</taxon>
        <taxon>Bacillales</taxon>
        <taxon>Bacillaceae</taxon>
        <taxon>Bacillus</taxon>
        <taxon>Bacillus cereus group</taxon>
    </lineage>
</organism>
<accession>A0A164NX64</accession>
<reference evidence="1 2" key="1">
    <citation type="submission" date="2015-09" db="EMBL/GenBank/DDBJ databases">
        <title>Bacillus cereus food isolates.</title>
        <authorList>
            <person name="Boekhorst J."/>
        </authorList>
    </citation>
    <scope>NUCLEOTIDE SEQUENCE [LARGE SCALE GENOMIC DNA]</scope>
    <source>
        <strain evidence="1 2">B4088</strain>
    </source>
</reference>
<gene>
    <name evidence="1" type="ORF">B4088_2715</name>
</gene>
<evidence type="ECO:0000313" key="2">
    <source>
        <dbReference type="Proteomes" id="UP000076482"/>
    </source>
</evidence>
<comment type="caution">
    <text evidence="1">The sequence shown here is derived from an EMBL/GenBank/DDBJ whole genome shotgun (WGS) entry which is preliminary data.</text>
</comment>
<proteinExistence type="predicted"/>
<dbReference type="PATRIC" id="fig|1396.535.peg.1748"/>
<dbReference type="AlphaFoldDB" id="A0A164NX64"/>
<evidence type="ECO:0000313" key="1">
    <source>
        <dbReference type="EMBL" id="KZD65958.1"/>
    </source>
</evidence>
<dbReference type="RefSeq" id="WP_063261177.1">
    <property type="nucleotide sequence ID" value="NZ_LJKE01000045.1"/>
</dbReference>
<sequence>MRKQLFLSPYPFDGNFYPVKNTDSVSQKPRGGLWTSTYNETEGSSWYKFASHIRHFEVGEPLYATLFTVKEDANIYVVDSYGDLEKLMETYGIPVEESFPSFGSSDPLSYTLDFEKMAETYDGFHLTEDGLFAVRGTVSLFTNRKYSLTFYDVECTVWLKPSFEKCEELGHTVYQKRMTWDQYKKALSVNE</sequence>
<dbReference type="EMBL" id="LJKE01000045">
    <property type="protein sequence ID" value="KZD65958.1"/>
    <property type="molecule type" value="Genomic_DNA"/>
</dbReference>